<protein>
    <recommendedName>
        <fullName evidence="4">Lipoprotein LpqS</fullName>
    </recommendedName>
</protein>
<dbReference type="InterPro" id="IPR058714">
    <property type="entry name" value="LpqS"/>
</dbReference>
<reference evidence="3" key="1">
    <citation type="submission" date="2016-04" db="EMBL/GenBank/DDBJ databases">
        <authorList>
            <person name="Strapagiel D."/>
            <person name="Borowka P."/>
            <person name="Marciniak B."/>
            <person name="Bakula Z."/>
            <person name="Van Ingen J."/>
            <person name="Safianowska A."/>
            <person name="Dziadek J."/>
            <person name="Jagielski T."/>
        </authorList>
    </citation>
    <scope>NUCLEOTIDE SEQUENCE [LARGE SCALE GENOMIC DNA]</scope>
    <source>
        <strain evidence="3">1010001458</strain>
    </source>
</reference>
<dbReference type="EMBL" id="LWCI01000099">
    <property type="protein sequence ID" value="KZS63448.1"/>
    <property type="molecule type" value="Genomic_DNA"/>
</dbReference>
<dbReference type="AlphaFoldDB" id="A0A164BG01"/>
<keyword evidence="1" id="KW-1133">Transmembrane helix</keyword>
<accession>A0A164BG01</accession>
<dbReference type="Proteomes" id="UP000077342">
    <property type="component" value="Unassembled WGS sequence"/>
</dbReference>
<name>A0A164BG01_9MYCO</name>
<evidence type="ECO:0008006" key="4">
    <source>
        <dbReference type="Google" id="ProtNLM"/>
    </source>
</evidence>
<keyword evidence="1" id="KW-0812">Transmembrane</keyword>
<organism evidence="2 3">
    <name type="scientific">Mycobacterium ostraviense</name>
    <dbReference type="NCBI Taxonomy" id="2738409"/>
    <lineage>
        <taxon>Bacteria</taxon>
        <taxon>Bacillati</taxon>
        <taxon>Actinomycetota</taxon>
        <taxon>Actinomycetes</taxon>
        <taxon>Mycobacteriales</taxon>
        <taxon>Mycobacteriaceae</taxon>
        <taxon>Mycobacterium</taxon>
    </lineage>
</organism>
<keyword evidence="3" id="KW-1185">Reference proteome</keyword>
<sequence>MAVATAAFLAALVGHSSLLDSETYPSHQPHPLVATLGGEFAVNVDHAHSFAGSLTQCHDVFATAVLPRSATTLVALGAVAAGIAVTAVLANLVVAAGRGPPTVLPIARTGQDLLTQFCVARR</sequence>
<proteinExistence type="predicted"/>
<comment type="caution">
    <text evidence="2">The sequence shown here is derived from an EMBL/GenBank/DDBJ whole genome shotgun (WGS) entry which is preliminary data.</text>
</comment>
<evidence type="ECO:0000313" key="2">
    <source>
        <dbReference type="EMBL" id="KZS63448.1"/>
    </source>
</evidence>
<evidence type="ECO:0000256" key="1">
    <source>
        <dbReference type="SAM" id="Phobius"/>
    </source>
</evidence>
<gene>
    <name evidence="2" type="ORF">A4G28_11065</name>
</gene>
<dbReference type="Pfam" id="PF26327">
    <property type="entry name" value="LpqS"/>
    <property type="match status" value="1"/>
</dbReference>
<feature type="transmembrane region" description="Helical" evidence="1">
    <location>
        <begin position="73"/>
        <end position="94"/>
    </location>
</feature>
<evidence type="ECO:0000313" key="3">
    <source>
        <dbReference type="Proteomes" id="UP000077342"/>
    </source>
</evidence>
<keyword evidence="1" id="KW-0472">Membrane</keyword>